<evidence type="ECO:0000313" key="1">
    <source>
        <dbReference type="EMBL" id="WWA48277.1"/>
    </source>
</evidence>
<keyword evidence="2" id="KW-1185">Reference proteome</keyword>
<evidence type="ECO:0000313" key="2">
    <source>
        <dbReference type="Proteomes" id="UP001335183"/>
    </source>
</evidence>
<organism evidence="1 2">
    <name type="scientific">Pelagerythrobacter marensis</name>
    <dbReference type="NCBI Taxonomy" id="543877"/>
    <lineage>
        <taxon>Bacteria</taxon>
        <taxon>Pseudomonadati</taxon>
        <taxon>Pseudomonadota</taxon>
        <taxon>Alphaproteobacteria</taxon>
        <taxon>Sphingomonadales</taxon>
        <taxon>Erythrobacteraceae</taxon>
        <taxon>Pelagerythrobacter</taxon>
    </lineage>
</organism>
<proteinExistence type="predicted"/>
<dbReference type="Proteomes" id="UP001335183">
    <property type="component" value="Chromosome"/>
</dbReference>
<gene>
    <name evidence="1" type="ORF">V5F89_05075</name>
</gene>
<reference evidence="1 2" key="1">
    <citation type="submission" date="2024-02" db="EMBL/GenBank/DDBJ databases">
        <title>The whole genome sequence of five bacterial samples isolated from Abu Dhabi Sabkha-shore region.</title>
        <authorList>
            <person name="Sudalaimuthuasari N."/>
            <person name="Sarfraz B."/>
            <person name="Tuyisabe J.D."/>
            <person name="Mugisha Ntwali L.D.M."/>
            <person name="Ali A.I.A.A."/>
            <person name="Almansoori S.Z.A."/>
            <person name="Alajami H.S.A."/>
            <person name="Almeqbaali A.A.S."/>
            <person name="Kundu B."/>
            <person name="Saeed E.E."/>
            <person name="Sukumarinath V."/>
            <person name="Mishra A.K."/>
            <person name="Hazzouri K.M."/>
            <person name="Almaskari R."/>
            <person name="Sharma A.K."/>
            <person name="Amiri K.M.A."/>
        </authorList>
    </citation>
    <scope>NUCLEOTIDE SEQUENCE [LARGE SCALE GENOMIC DNA]</scope>
    <source>
        <strain evidence="2">kcgeb_sd</strain>
    </source>
</reference>
<sequence length="185" mass="19934">MLHSMISAFLVLSAGSFEEECVNERRSVDYHLADVCDPAFGDGPVYSATFAASLTPPPASQQVVIYRLEGEWFVRIAGFRWKAGEVVTRRLERPIADSDAAEISERITGAALRRLGALPYYGADDAICSDGASLTLETARNGKRISASQHSCAGKTELNDLADAFRSLALKYDPESSGLLSGLSN</sequence>
<accession>A0ABZ2D5M0</accession>
<protein>
    <submittedName>
        <fullName evidence="1">Uncharacterized protein</fullName>
    </submittedName>
</protein>
<dbReference type="RefSeq" id="WP_338447162.1">
    <property type="nucleotide sequence ID" value="NZ_CP144918.1"/>
</dbReference>
<dbReference type="EMBL" id="CP144918">
    <property type="protein sequence ID" value="WWA48277.1"/>
    <property type="molecule type" value="Genomic_DNA"/>
</dbReference>
<name>A0ABZ2D5M0_9SPHN</name>